<dbReference type="GO" id="GO:0016787">
    <property type="term" value="F:hydrolase activity"/>
    <property type="evidence" value="ECO:0007669"/>
    <property type="project" value="UniProtKB-KW"/>
</dbReference>
<comment type="caution">
    <text evidence="3">The sequence shown here is derived from an EMBL/GenBank/DDBJ whole genome shotgun (WGS) entry which is preliminary data.</text>
</comment>
<gene>
    <name evidence="3" type="ORF">RM425_05555</name>
</gene>
<dbReference type="Gene3D" id="3.40.50.1820">
    <property type="entry name" value="alpha/beta hydrolase"/>
    <property type="match status" value="1"/>
</dbReference>
<dbReference type="EMBL" id="JAVREI010000002">
    <property type="protein sequence ID" value="MDT0275363.1"/>
    <property type="molecule type" value="Genomic_DNA"/>
</dbReference>
<dbReference type="RefSeq" id="WP_311344186.1">
    <property type="nucleotide sequence ID" value="NZ_JAVREI010000002.1"/>
</dbReference>
<protein>
    <submittedName>
        <fullName evidence="3">Alpha/beta hydrolase fold domain-containing protein</fullName>
    </submittedName>
</protein>
<evidence type="ECO:0000313" key="3">
    <source>
        <dbReference type="EMBL" id="MDT0275363.1"/>
    </source>
</evidence>
<sequence length="110" mass="12367">MGDRPSSPGGPVRRSLPEEHPWPRIDLLGWTTDRLAQMPPTLVITDERDVLRSQGEQFARDLEAAGAETTHRHYPGVMHDFSARGPCWTRRSRPSTRPRRTSPACSAPRA</sequence>
<feature type="domain" description="Alpha/beta hydrolase fold-3" evidence="2">
    <location>
        <begin position="29"/>
        <end position="81"/>
    </location>
</feature>
<name>A0ABU2K587_9ACTN</name>
<proteinExistence type="predicted"/>
<reference evidence="4" key="1">
    <citation type="submission" date="2023-07" db="EMBL/GenBank/DDBJ databases">
        <title>30 novel species of actinomycetes from the DSMZ collection.</title>
        <authorList>
            <person name="Nouioui I."/>
        </authorList>
    </citation>
    <scope>NUCLEOTIDE SEQUENCE [LARGE SCALE GENOMIC DNA]</scope>
    <source>
        <strain evidence="4">DSM 46792</strain>
    </source>
</reference>
<dbReference type="SUPFAM" id="SSF53474">
    <property type="entry name" value="alpha/beta-Hydrolases"/>
    <property type="match status" value="1"/>
</dbReference>
<keyword evidence="4" id="KW-1185">Reference proteome</keyword>
<feature type="region of interest" description="Disordered" evidence="1">
    <location>
        <begin position="85"/>
        <end position="110"/>
    </location>
</feature>
<evidence type="ECO:0000313" key="4">
    <source>
        <dbReference type="Proteomes" id="UP001183222"/>
    </source>
</evidence>
<organism evidence="3 4">
    <name type="scientific">Blastococcus goldschmidtiae</name>
    <dbReference type="NCBI Taxonomy" id="3075546"/>
    <lineage>
        <taxon>Bacteria</taxon>
        <taxon>Bacillati</taxon>
        <taxon>Actinomycetota</taxon>
        <taxon>Actinomycetes</taxon>
        <taxon>Geodermatophilales</taxon>
        <taxon>Geodermatophilaceae</taxon>
        <taxon>Blastococcus</taxon>
    </lineage>
</organism>
<accession>A0ABU2K587</accession>
<feature type="compositionally biased region" description="Basic residues" evidence="1">
    <location>
        <begin position="90"/>
        <end position="100"/>
    </location>
</feature>
<dbReference type="InterPro" id="IPR029058">
    <property type="entry name" value="AB_hydrolase_fold"/>
</dbReference>
<feature type="region of interest" description="Disordered" evidence="1">
    <location>
        <begin position="1"/>
        <end position="21"/>
    </location>
</feature>
<keyword evidence="3" id="KW-0378">Hydrolase</keyword>
<evidence type="ECO:0000259" key="2">
    <source>
        <dbReference type="Pfam" id="PF07859"/>
    </source>
</evidence>
<dbReference type="Pfam" id="PF07859">
    <property type="entry name" value="Abhydrolase_3"/>
    <property type="match status" value="1"/>
</dbReference>
<dbReference type="InterPro" id="IPR013094">
    <property type="entry name" value="AB_hydrolase_3"/>
</dbReference>
<dbReference type="Proteomes" id="UP001183222">
    <property type="component" value="Unassembled WGS sequence"/>
</dbReference>
<evidence type="ECO:0000256" key="1">
    <source>
        <dbReference type="SAM" id="MobiDB-lite"/>
    </source>
</evidence>